<dbReference type="RefSeq" id="WP_203917833.1">
    <property type="nucleotide sequence ID" value="NZ_BONZ01000021.1"/>
</dbReference>
<dbReference type="EMBL" id="BONZ01000021">
    <property type="protein sequence ID" value="GIH14177.1"/>
    <property type="molecule type" value="Genomic_DNA"/>
</dbReference>
<evidence type="ECO:0000259" key="4">
    <source>
        <dbReference type="Pfam" id="PF01593"/>
    </source>
</evidence>
<dbReference type="GO" id="GO:0016491">
    <property type="term" value="F:oxidoreductase activity"/>
    <property type="evidence" value="ECO:0007669"/>
    <property type="project" value="InterPro"/>
</dbReference>
<gene>
    <name evidence="5" type="ORF">Raf01_23490</name>
</gene>
<proteinExistence type="predicted"/>
<evidence type="ECO:0000256" key="2">
    <source>
        <dbReference type="ARBA" id="ARBA00038825"/>
    </source>
</evidence>
<sequence>MVDGHDVIVIGSGHNALVAAGYLARAGRDVLVLERNDRPGGLVRTEELTLPGYRHDVYSSAHPLLLAGPVWAELGEDLTARGLTYLNTDTPTGVSFPDGRTAVFPRSLDAMLAEADRLAPGDGAAFAAWMESFAPYAPEVFGLFAQDLADPAAMEAIVRLLRGDGPGLTPFAAMVFESARTTVSRFRSPVLRAMLAPWVMHLGHTPDEPGSGLWATLIAQAVLLAGMPIPAGGSESLVTALARLVTDHGGRIVTGTEVTRILVEGQRAVGVVTADGERHLARQAVVASTNADQLYLRLLGDDAPPSLREQAAGYRYGRGCLQIQLALSEPPRWPDPRFADIGQPHLTTGLDGCTLAAAQGMAGLLPAEPTFTVDCPTALDPGRAPAGAAIMRVQVLEVPCHPTGDAAGVIDVGDGTWTPDLTARMVDRVLGIIGQHVPNIPDAVLAHAVVTPDDLARFNPNCGPGDPYGGASDLAQSYLLRTLPGQPGHRTPIDGLYQLGAGTWPGHGVNGGSGYIVAHQLLDG</sequence>
<accession>A0A8J3QQ13</accession>
<reference evidence="5" key="1">
    <citation type="submission" date="2021-01" db="EMBL/GenBank/DDBJ databases">
        <title>Whole genome shotgun sequence of Rugosimonospora africana NBRC 104875.</title>
        <authorList>
            <person name="Komaki H."/>
            <person name="Tamura T."/>
        </authorList>
    </citation>
    <scope>NUCLEOTIDE SEQUENCE</scope>
    <source>
        <strain evidence="5">NBRC 104875</strain>
    </source>
</reference>
<protein>
    <recommendedName>
        <fullName evidence="3">Pyridine nucleotide-disulfide oxidoreductase domain-containing protein 2</fullName>
    </recommendedName>
</protein>
<evidence type="ECO:0000256" key="3">
    <source>
        <dbReference type="ARBA" id="ARBA00040298"/>
    </source>
</evidence>
<dbReference type="PANTHER" id="PTHR10668:SF105">
    <property type="entry name" value="DEHYDROGENASE-RELATED"/>
    <property type="match status" value="1"/>
</dbReference>
<dbReference type="InterPro" id="IPR018203">
    <property type="entry name" value="GDP_dissociation_inhibitor"/>
</dbReference>
<dbReference type="PRINTS" id="PR00891">
    <property type="entry name" value="RABGDIREP"/>
</dbReference>
<dbReference type="Proteomes" id="UP000642748">
    <property type="component" value="Unassembled WGS sequence"/>
</dbReference>
<feature type="domain" description="Amine oxidase" evidence="4">
    <location>
        <begin position="17"/>
        <end position="350"/>
    </location>
</feature>
<dbReference type="AlphaFoldDB" id="A0A8J3QQ13"/>
<comment type="function">
    <text evidence="1">Probable oxidoreductase that may play a role as regulator of mitochondrial function.</text>
</comment>
<name>A0A8J3QQ13_9ACTN</name>
<dbReference type="InterPro" id="IPR002937">
    <property type="entry name" value="Amino_oxidase"/>
</dbReference>
<dbReference type="Pfam" id="PF01593">
    <property type="entry name" value="Amino_oxidase"/>
    <property type="match status" value="1"/>
</dbReference>
<dbReference type="Gene3D" id="3.50.50.60">
    <property type="entry name" value="FAD/NAD(P)-binding domain"/>
    <property type="match status" value="2"/>
</dbReference>
<evidence type="ECO:0000313" key="5">
    <source>
        <dbReference type="EMBL" id="GIH14177.1"/>
    </source>
</evidence>
<dbReference type="GO" id="GO:0007264">
    <property type="term" value="P:small GTPase-mediated signal transduction"/>
    <property type="evidence" value="ECO:0007669"/>
    <property type="project" value="InterPro"/>
</dbReference>
<dbReference type="GO" id="GO:0005092">
    <property type="term" value="F:GDP-dissociation inhibitor activity"/>
    <property type="evidence" value="ECO:0007669"/>
    <property type="project" value="InterPro"/>
</dbReference>
<comment type="caution">
    <text evidence="5">The sequence shown here is derived from an EMBL/GenBank/DDBJ whole genome shotgun (WGS) entry which is preliminary data.</text>
</comment>
<evidence type="ECO:0000313" key="6">
    <source>
        <dbReference type="Proteomes" id="UP000642748"/>
    </source>
</evidence>
<dbReference type="PANTHER" id="PTHR10668">
    <property type="entry name" value="PHYTOENE DEHYDROGENASE"/>
    <property type="match status" value="1"/>
</dbReference>
<dbReference type="InterPro" id="IPR036188">
    <property type="entry name" value="FAD/NAD-bd_sf"/>
</dbReference>
<evidence type="ECO:0000256" key="1">
    <source>
        <dbReference type="ARBA" id="ARBA00037217"/>
    </source>
</evidence>
<organism evidence="5 6">
    <name type="scientific">Rugosimonospora africana</name>
    <dbReference type="NCBI Taxonomy" id="556532"/>
    <lineage>
        <taxon>Bacteria</taxon>
        <taxon>Bacillati</taxon>
        <taxon>Actinomycetota</taxon>
        <taxon>Actinomycetes</taxon>
        <taxon>Micromonosporales</taxon>
        <taxon>Micromonosporaceae</taxon>
        <taxon>Rugosimonospora</taxon>
    </lineage>
</organism>
<dbReference type="SUPFAM" id="SSF51905">
    <property type="entry name" value="FAD/NAD(P)-binding domain"/>
    <property type="match status" value="1"/>
</dbReference>
<comment type="subunit">
    <text evidence="2">Interacts with COX5B; this interaction may contribute to localize PYROXD2 to the inner face of the inner mitochondrial membrane.</text>
</comment>
<keyword evidence="6" id="KW-1185">Reference proteome</keyword>